<dbReference type="Proteomes" id="UP000321479">
    <property type="component" value="Chromosome"/>
</dbReference>
<dbReference type="GO" id="GO:0000160">
    <property type="term" value="P:phosphorelay signal transduction system"/>
    <property type="evidence" value="ECO:0007669"/>
    <property type="project" value="InterPro"/>
</dbReference>
<dbReference type="EMBL" id="CP042436">
    <property type="protein sequence ID" value="QEC64294.1"/>
    <property type="molecule type" value="Genomic_DNA"/>
</dbReference>
<dbReference type="OrthoDB" id="795853at2"/>
<dbReference type="PANTHER" id="PTHR44591:SF3">
    <property type="entry name" value="RESPONSE REGULATORY DOMAIN-CONTAINING PROTEIN"/>
    <property type="match status" value="1"/>
</dbReference>
<dbReference type="InterPro" id="IPR050595">
    <property type="entry name" value="Bact_response_regulator"/>
</dbReference>
<dbReference type="InterPro" id="IPR011006">
    <property type="entry name" value="CheY-like_superfamily"/>
</dbReference>
<evidence type="ECO:0000259" key="3">
    <source>
        <dbReference type="PROSITE" id="PS50110"/>
    </source>
</evidence>
<evidence type="ECO:0000313" key="4">
    <source>
        <dbReference type="EMBL" id="QEC64294.1"/>
    </source>
</evidence>
<dbReference type="InterPro" id="IPR001789">
    <property type="entry name" value="Sig_transdc_resp-reg_receiver"/>
</dbReference>
<organism evidence="4 5">
    <name type="scientific">Mucilaginibacter ginsenosidivorans</name>
    <dbReference type="NCBI Taxonomy" id="398053"/>
    <lineage>
        <taxon>Bacteria</taxon>
        <taxon>Pseudomonadati</taxon>
        <taxon>Bacteroidota</taxon>
        <taxon>Sphingobacteriia</taxon>
        <taxon>Sphingobacteriales</taxon>
        <taxon>Sphingobacteriaceae</taxon>
        <taxon>Mucilaginibacter</taxon>
    </lineage>
</organism>
<dbReference type="RefSeq" id="WP_147032968.1">
    <property type="nucleotide sequence ID" value="NZ_CP042436.1"/>
</dbReference>
<keyword evidence="1 2" id="KW-0597">Phosphoprotein</keyword>
<dbReference type="AlphaFoldDB" id="A0A5B8UYX5"/>
<sequence>MSKHVLVVEDSEELISLYRDLLEPDGYRLSFLAGSDDIIQHITELQPDIVLLDFLIAGINGGELCSQIKKNPATSRIPVIMATAYPRLLNSLGHYGWDDFIAKPFELEEFYRVIRKHSLKVAS</sequence>
<evidence type="ECO:0000256" key="2">
    <source>
        <dbReference type="PROSITE-ProRule" id="PRU00169"/>
    </source>
</evidence>
<dbReference type="SMART" id="SM00448">
    <property type="entry name" value="REC"/>
    <property type="match status" value="1"/>
</dbReference>
<dbReference type="KEGG" id="mgin:FRZ54_17500"/>
<keyword evidence="5" id="KW-1185">Reference proteome</keyword>
<accession>A0A5B8UYX5</accession>
<dbReference type="SUPFAM" id="SSF52172">
    <property type="entry name" value="CheY-like"/>
    <property type="match status" value="1"/>
</dbReference>
<proteinExistence type="predicted"/>
<feature type="modified residue" description="4-aspartylphosphate" evidence="2">
    <location>
        <position position="53"/>
    </location>
</feature>
<evidence type="ECO:0000313" key="5">
    <source>
        <dbReference type="Proteomes" id="UP000321479"/>
    </source>
</evidence>
<evidence type="ECO:0000256" key="1">
    <source>
        <dbReference type="ARBA" id="ARBA00022553"/>
    </source>
</evidence>
<reference evidence="4 5" key="1">
    <citation type="journal article" date="2017" name="Curr. Microbiol.">
        <title>Mucilaginibacter ginsenosidivorans sp. nov., Isolated from Soil of Ginseng Field.</title>
        <authorList>
            <person name="Kim M.M."/>
            <person name="Siddiqi M.Z."/>
            <person name="Im W.T."/>
        </authorList>
    </citation>
    <scope>NUCLEOTIDE SEQUENCE [LARGE SCALE GENOMIC DNA]</scope>
    <source>
        <strain evidence="4 5">Gsoil 3017</strain>
    </source>
</reference>
<dbReference type="Gene3D" id="3.40.50.2300">
    <property type="match status" value="1"/>
</dbReference>
<dbReference type="PROSITE" id="PS50110">
    <property type="entry name" value="RESPONSE_REGULATORY"/>
    <property type="match status" value="1"/>
</dbReference>
<dbReference type="Pfam" id="PF00072">
    <property type="entry name" value="Response_reg"/>
    <property type="match status" value="1"/>
</dbReference>
<gene>
    <name evidence="4" type="ORF">FRZ54_17500</name>
</gene>
<feature type="domain" description="Response regulatory" evidence="3">
    <location>
        <begin position="4"/>
        <end position="118"/>
    </location>
</feature>
<dbReference type="PANTHER" id="PTHR44591">
    <property type="entry name" value="STRESS RESPONSE REGULATOR PROTEIN 1"/>
    <property type="match status" value="1"/>
</dbReference>
<protein>
    <submittedName>
        <fullName evidence="4">Response regulator</fullName>
    </submittedName>
</protein>
<name>A0A5B8UYX5_9SPHI</name>